<keyword evidence="1" id="KW-1133">Transmembrane helix</keyword>
<feature type="transmembrane region" description="Helical" evidence="1">
    <location>
        <begin position="124"/>
        <end position="142"/>
    </location>
</feature>
<dbReference type="EMBL" id="CXST01000001">
    <property type="protein sequence ID" value="CTQ42019.1"/>
    <property type="molecule type" value="Genomic_DNA"/>
</dbReference>
<dbReference type="Proteomes" id="UP000048926">
    <property type="component" value="Unassembled WGS sequence"/>
</dbReference>
<dbReference type="InterPro" id="IPR046595">
    <property type="entry name" value="DUF6653"/>
</dbReference>
<dbReference type="AlphaFoldDB" id="A0A0M6XZG9"/>
<proteinExistence type="predicted"/>
<feature type="transmembrane region" description="Helical" evidence="1">
    <location>
        <begin position="60"/>
        <end position="81"/>
    </location>
</feature>
<evidence type="ECO:0000256" key="1">
    <source>
        <dbReference type="SAM" id="Phobius"/>
    </source>
</evidence>
<organism evidence="2 3">
    <name type="scientific">Roseibium aggregatum</name>
    <dbReference type="NCBI Taxonomy" id="187304"/>
    <lineage>
        <taxon>Bacteria</taxon>
        <taxon>Pseudomonadati</taxon>
        <taxon>Pseudomonadota</taxon>
        <taxon>Alphaproteobacteria</taxon>
        <taxon>Hyphomicrobiales</taxon>
        <taxon>Stappiaceae</taxon>
        <taxon>Roseibium</taxon>
    </lineage>
</organism>
<name>A0A0M6XZG9_9HYPH</name>
<keyword evidence="1" id="KW-0472">Membrane</keyword>
<keyword evidence="1" id="KW-0812">Transmembrane</keyword>
<protein>
    <submittedName>
        <fullName evidence="2">Uncharacterized protein</fullName>
    </submittedName>
</protein>
<reference evidence="3" key="1">
    <citation type="submission" date="2015-07" db="EMBL/GenBank/DDBJ databases">
        <authorList>
            <person name="Rodrigo-Torres Lidia"/>
            <person name="Arahal R.David."/>
        </authorList>
    </citation>
    <scope>NUCLEOTIDE SEQUENCE [LARGE SCALE GENOMIC DNA]</scope>
    <source>
        <strain evidence="3">CECT 4801</strain>
    </source>
</reference>
<evidence type="ECO:0000313" key="2">
    <source>
        <dbReference type="EMBL" id="CTQ42019.1"/>
    </source>
</evidence>
<dbReference type="Pfam" id="PF20358">
    <property type="entry name" value="DUF6653"/>
    <property type="match status" value="1"/>
</dbReference>
<evidence type="ECO:0000313" key="3">
    <source>
        <dbReference type="Proteomes" id="UP000048926"/>
    </source>
</evidence>
<keyword evidence="3" id="KW-1185">Reference proteome</keyword>
<accession>A0A0M6XZG9</accession>
<gene>
    <name evidence="2" type="ORF">LAL4801_00439</name>
</gene>
<sequence>MQTTQRHPSPLARPALKNANGLRAPVLLPKAATGKPAPALATFMKILAPGMLTGALWTQAWLGVWGALLLTIAVLAGVIAVPRLIGETGKATSWAKRVSFGEKIWLNRLFLPVPATDSARITTLYLVFWMGGLIALLGGFLSSPILSLTGLAVAYAAQFVSFGKLIQLYQTMKDKTPLYRFWTAVPHNDNLPGKAARSKHG</sequence>